<feature type="domain" description="Putative restriction endonuclease" evidence="1">
    <location>
        <begin position="71"/>
        <end position="176"/>
    </location>
</feature>
<dbReference type="InterPro" id="IPR008538">
    <property type="entry name" value="Uma2"/>
</dbReference>
<organism evidence="2 3">
    <name type="scientific">Tolypothrix tenuis PCC 7101</name>
    <dbReference type="NCBI Taxonomy" id="231146"/>
    <lineage>
        <taxon>Bacteria</taxon>
        <taxon>Bacillati</taxon>
        <taxon>Cyanobacteriota</taxon>
        <taxon>Cyanophyceae</taxon>
        <taxon>Nostocales</taxon>
        <taxon>Tolypothrichaceae</taxon>
        <taxon>Tolypothrix</taxon>
    </lineage>
</organism>
<dbReference type="PANTHER" id="PTHR33352">
    <property type="entry name" value="SLR1095 PROTEIN"/>
    <property type="match status" value="1"/>
</dbReference>
<dbReference type="PANTHER" id="PTHR33352:SF3">
    <property type="entry name" value="SLR1612 PROTEIN"/>
    <property type="match status" value="1"/>
</dbReference>
<dbReference type="RefSeq" id="WP_096581327.1">
    <property type="nucleotide sequence ID" value="NZ_CAWNJS010000001.1"/>
</dbReference>
<protein>
    <recommendedName>
        <fullName evidence="1">Putative restriction endonuclease domain-containing protein</fullName>
    </recommendedName>
</protein>
<dbReference type="Proteomes" id="UP000218785">
    <property type="component" value="Chromosome"/>
</dbReference>
<proteinExistence type="predicted"/>
<evidence type="ECO:0000313" key="2">
    <source>
        <dbReference type="EMBL" id="BAZ01635.1"/>
    </source>
</evidence>
<name>A0A1Z4N7E4_9CYAN</name>
<dbReference type="Pfam" id="PF05685">
    <property type="entry name" value="Uma2"/>
    <property type="match status" value="1"/>
</dbReference>
<dbReference type="KEGG" id="ttq:NIES37_56390"/>
<evidence type="ECO:0000259" key="1">
    <source>
        <dbReference type="Pfam" id="PF05685"/>
    </source>
</evidence>
<accession>A0A1Z4N7E4</accession>
<dbReference type="EMBL" id="AP018248">
    <property type="protein sequence ID" value="BAZ01635.1"/>
    <property type="molecule type" value="Genomic_DNA"/>
</dbReference>
<evidence type="ECO:0000313" key="3">
    <source>
        <dbReference type="Proteomes" id="UP000218785"/>
    </source>
</evidence>
<gene>
    <name evidence="2" type="ORF">NIES37_56390</name>
</gene>
<sequence length="236" mass="26977">MTAFTQDYQITWEKLPDDYKLPDDPVDNINQPALAAALTQSLELAGKLPPNALTPTNYGICATLNGKIVVKAPDWAYIPKISVNREDVTRSYTPQLQGDIPVIVIEFLSDTEGGEYSIKPTYPPGKWFFYECVLKVPNYAIFEPDSGDLEVYCLDNNTGRYVVQNPNENQRYWIAQMNLYLAVWQGTRENRTGNWLRWWDEQGNLLLWGSELAQKERQRTERLAAQLRAAGIEPQD</sequence>
<keyword evidence="3" id="KW-1185">Reference proteome</keyword>
<dbReference type="AlphaFoldDB" id="A0A1Z4N7E4"/>
<reference evidence="2 3" key="1">
    <citation type="submission" date="2017-06" db="EMBL/GenBank/DDBJ databases">
        <title>Genome sequencing of cyanobaciteial culture collection at National Institute for Environmental Studies (NIES).</title>
        <authorList>
            <person name="Hirose Y."/>
            <person name="Shimura Y."/>
            <person name="Fujisawa T."/>
            <person name="Nakamura Y."/>
            <person name="Kawachi M."/>
        </authorList>
    </citation>
    <scope>NUCLEOTIDE SEQUENCE [LARGE SCALE GENOMIC DNA]</scope>
    <source>
        <strain evidence="2 3">NIES-37</strain>
    </source>
</reference>